<dbReference type="AlphaFoldDB" id="A0A1C9HYP7"/>
<accession>A0A1C9HYP7</accession>
<proteinExistence type="predicted"/>
<dbReference type="Gene3D" id="2.80.10.50">
    <property type="match status" value="1"/>
</dbReference>
<reference evidence="1" key="2">
    <citation type="journal article" date="2016" name="Front. Microbiol.">
        <title>The Regulatory Protein RosR Affects Rhizobium leguminosarum bv. trifolii Protein Profiles, Cell Surface Properties, and Symbiosis with Clover.</title>
        <authorList>
            <person name="Rachwal K."/>
            <person name="Boguszewska A."/>
            <person name="Kopcinska J."/>
            <person name="Karas M."/>
            <person name="Tchorzewski M."/>
            <person name="Janczarek M."/>
        </authorList>
    </citation>
    <scope>NUCLEOTIDE SEQUENCE</scope>
    <source>
        <strain evidence="1">Rt24.2</strain>
    </source>
</reference>
<protein>
    <submittedName>
        <fullName evidence="1">Uncharacterized protein</fullName>
    </submittedName>
</protein>
<sequence length="253" mass="27195">MPKIGRSLIGTVAGFTSEIRNKAAQLSKFTHLLAPPTQVQVRRIIKPTMERSFRSSHRYRERKMADDYLKYGDRLRIINAYGGVGLGGYLGVGGESKVPSAVDNVGTYASLSGQELATQWTIMAAPGSSKTPGQNVCSGDQIRLQNYQDESYLALFSSNPPGDSGYPVATTTTLNDDTIAAAWYVLISSQNKRNDPNLSDTNDIYLVATFGTLAGALDTNGVGAGGFKYSVTGARLLNRDGGSGSWQVVKIRN</sequence>
<dbReference type="EMBL" id="KX489442">
    <property type="protein sequence ID" value="AOO91806.1"/>
    <property type="molecule type" value="Genomic_DNA"/>
</dbReference>
<reference evidence="1" key="1">
    <citation type="journal article" date="2015" name="BMC Genomics">
        <title>Transcriptome profiling of a Rhizobium leguminosarum bv. trifolii rosR mutant reveals the role of the transcriptional regulator RosR in motility, synthesis of cell-surface components, and other cellular processes.</title>
        <authorList>
            <person name="Rachwal K."/>
            <person name="Matczynska E."/>
            <person name="Janczarek M."/>
        </authorList>
    </citation>
    <scope>NUCLEOTIDE SEQUENCE</scope>
    <source>
        <strain evidence="1">Rt24.2</strain>
    </source>
</reference>
<dbReference type="RefSeq" id="WP_245308440.1">
    <property type="nucleotide sequence ID" value="NZ_MAMO01000048.1"/>
</dbReference>
<name>A0A1C9HYP7_RHILT</name>
<organism evidence="1">
    <name type="scientific">Rhizobium leguminosarum bv. trifolii</name>
    <dbReference type="NCBI Taxonomy" id="386"/>
    <lineage>
        <taxon>Bacteria</taxon>
        <taxon>Pseudomonadati</taxon>
        <taxon>Pseudomonadota</taxon>
        <taxon>Alphaproteobacteria</taxon>
        <taxon>Hyphomicrobiales</taxon>
        <taxon>Rhizobiaceae</taxon>
        <taxon>Rhizobium/Agrobacterium group</taxon>
        <taxon>Rhizobium</taxon>
    </lineage>
</organism>
<evidence type="ECO:0000313" key="1">
    <source>
        <dbReference type="EMBL" id="AOO91806.1"/>
    </source>
</evidence>